<dbReference type="NCBIfam" id="NF033510">
    <property type="entry name" value="Ca_tandemer"/>
    <property type="match status" value="3"/>
</dbReference>
<comment type="caution">
    <text evidence="2">The sequence shown here is derived from an EMBL/GenBank/DDBJ whole genome shotgun (WGS) entry which is preliminary data.</text>
</comment>
<dbReference type="InterPro" id="IPR049826">
    <property type="entry name" value="Ig-like_ice"/>
</dbReference>
<proteinExistence type="predicted"/>
<evidence type="ECO:0000313" key="3">
    <source>
        <dbReference type="Proteomes" id="UP001209916"/>
    </source>
</evidence>
<dbReference type="Gene3D" id="2.60.40.10">
    <property type="entry name" value="Immunoglobulins"/>
    <property type="match status" value="4"/>
</dbReference>
<sequence length="351" mass="35707">DVPGAELAKDSNVHAKVETEDAAGNPASAEADRGYGVDTALPEASITINTIAGDDVINKAESESNVTLTGTVGKDVKAGDTVTVTVNGKDYTTTVNADGKTWNVDVPGAELAKDSNVHAKVETEDAAGNPASAEADRGYGVDTALPEASITINTIAGDDVINKAESEGDVTVSGTVGKDVKAGDTVTVTVNGKDYTTTVNADGKTWNVDVPGAELAKDSNVHAKVETEDAAGNPASAEADRGYGVDTDLPEAEIAINVIAEDDVVNKAESESDVTITGTVGKDVKAGDTVTVTVNGKDYTTTVNADGKTWNVDVPGAELAKDSNVHAKVETEDAAGNPASAEADRGYGVDT</sequence>
<accession>A0ABT3VRI1</accession>
<protein>
    <submittedName>
        <fullName evidence="2">Ig-like domain-containing protein</fullName>
    </submittedName>
</protein>
<reference evidence="2 3" key="1">
    <citation type="submission" date="2022-11" db="EMBL/GenBank/DDBJ databases">
        <title>Biodiversity and phylogenetic relationships of bacteria.</title>
        <authorList>
            <person name="Machado R.A.R."/>
            <person name="Bhat A."/>
            <person name="Loulou A."/>
            <person name="Kallel S."/>
        </authorList>
    </citation>
    <scope>NUCLEOTIDE SEQUENCE [LARGE SCALE GENOMIC DNA]</scope>
    <source>
        <strain evidence="2 3">DSM 13975</strain>
    </source>
</reference>
<dbReference type="Proteomes" id="UP001209916">
    <property type="component" value="Unassembled WGS sequence"/>
</dbReference>
<feature type="compositionally biased region" description="Basic and acidic residues" evidence="1">
    <location>
        <begin position="342"/>
        <end position="351"/>
    </location>
</feature>
<dbReference type="RefSeq" id="WP_266121789.1">
    <property type="nucleotide sequence ID" value="NZ_JAPKNA010000014.1"/>
</dbReference>
<organism evidence="2 3">
    <name type="scientific">Alcaligenes parafaecalis</name>
    <dbReference type="NCBI Taxonomy" id="171260"/>
    <lineage>
        <taxon>Bacteria</taxon>
        <taxon>Pseudomonadati</taxon>
        <taxon>Pseudomonadota</taxon>
        <taxon>Betaproteobacteria</taxon>
        <taxon>Burkholderiales</taxon>
        <taxon>Alcaligenaceae</taxon>
        <taxon>Alcaligenes</taxon>
    </lineage>
</organism>
<feature type="non-terminal residue" evidence="2">
    <location>
        <position position="351"/>
    </location>
</feature>
<keyword evidence="3" id="KW-1185">Reference proteome</keyword>
<evidence type="ECO:0000313" key="2">
    <source>
        <dbReference type="EMBL" id="MCX5466128.1"/>
    </source>
</evidence>
<name>A0ABT3VRI1_9BURK</name>
<dbReference type="NCBIfam" id="NF012196">
    <property type="entry name" value="Ig_like_ice"/>
    <property type="match status" value="3"/>
</dbReference>
<dbReference type="EMBL" id="JAPKNA010000014">
    <property type="protein sequence ID" value="MCX5466128.1"/>
    <property type="molecule type" value="Genomic_DNA"/>
</dbReference>
<evidence type="ECO:0000256" key="1">
    <source>
        <dbReference type="SAM" id="MobiDB-lite"/>
    </source>
</evidence>
<feature type="region of interest" description="Disordered" evidence="1">
    <location>
        <begin position="325"/>
        <end position="351"/>
    </location>
</feature>
<feature type="compositionally biased region" description="Basic and acidic residues" evidence="1">
    <location>
        <begin position="7"/>
        <end position="19"/>
    </location>
</feature>
<dbReference type="InterPro" id="IPR013783">
    <property type="entry name" value="Ig-like_fold"/>
</dbReference>
<feature type="non-terminal residue" evidence="2">
    <location>
        <position position="1"/>
    </location>
</feature>
<feature type="region of interest" description="Disordered" evidence="1">
    <location>
        <begin position="1"/>
        <end position="36"/>
    </location>
</feature>
<gene>
    <name evidence="2" type="ORF">OSH09_18260</name>
</gene>